<gene>
    <name evidence="1" type="ORF">J5Y10_21145</name>
</gene>
<protein>
    <submittedName>
        <fullName evidence="1">Uncharacterized protein</fullName>
    </submittedName>
</protein>
<evidence type="ECO:0000313" key="2">
    <source>
        <dbReference type="Proteomes" id="UP000677537"/>
    </source>
</evidence>
<evidence type="ECO:0000313" key="1">
    <source>
        <dbReference type="EMBL" id="MBP0495305.1"/>
    </source>
</evidence>
<reference evidence="1" key="1">
    <citation type="submission" date="2021-03" db="EMBL/GenBank/DDBJ databases">
        <authorList>
            <person name="So Y."/>
        </authorList>
    </citation>
    <scope>NUCLEOTIDE SEQUENCE</scope>
    <source>
        <strain evidence="1">SG15</strain>
    </source>
</reference>
<dbReference type="Proteomes" id="UP000677537">
    <property type="component" value="Unassembled WGS sequence"/>
</dbReference>
<comment type="caution">
    <text evidence="1">The sequence shown here is derived from an EMBL/GenBank/DDBJ whole genome shotgun (WGS) entry which is preliminary data.</text>
</comment>
<keyword evidence="2" id="KW-1185">Reference proteome</keyword>
<sequence length="90" mass="9594">MPPVHPDRDALRLAFRLALLDAVPRDGTAAERCAALEAARDRMAAALLLPGPPDGLPDEAMAVRDRAILAVALEGGFEDAWAVVTQFPFC</sequence>
<name>A0A940N532_9PROT</name>
<dbReference type="RefSeq" id="WP_209376101.1">
    <property type="nucleotide sequence ID" value="NZ_JAGIZA010000016.1"/>
</dbReference>
<accession>A0A940N532</accession>
<dbReference type="AlphaFoldDB" id="A0A940N532"/>
<proteinExistence type="predicted"/>
<organism evidence="1 2">
    <name type="scientific">Roseomonas indoligenes</name>
    <dbReference type="NCBI Taxonomy" id="2820811"/>
    <lineage>
        <taxon>Bacteria</taxon>
        <taxon>Pseudomonadati</taxon>
        <taxon>Pseudomonadota</taxon>
        <taxon>Alphaproteobacteria</taxon>
        <taxon>Acetobacterales</taxon>
        <taxon>Roseomonadaceae</taxon>
        <taxon>Roseomonas</taxon>
    </lineage>
</organism>
<dbReference type="EMBL" id="JAGIZA010000016">
    <property type="protein sequence ID" value="MBP0495305.1"/>
    <property type="molecule type" value="Genomic_DNA"/>
</dbReference>